<evidence type="ECO:0000313" key="8">
    <source>
        <dbReference type="EMBL" id="CAK9227506.1"/>
    </source>
</evidence>
<accession>A0ABP0UQG1</accession>
<evidence type="ECO:0000256" key="1">
    <source>
        <dbReference type="ARBA" id="ARBA00004141"/>
    </source>
</evidence>
<evidence type="ECO:0000256" key="7">
    <source>
        <dbReference type="SAM" id="Phobius"/>
    </source>
</evidence>
<dbReference type="PIRSF" id="PIRSF016379">
    <property type="entry name" value="ENT"/>
    <property type="match status" value="1"/>
</dbReference>
<feature type="transmembrane region" description="Helical" evidence="7">
    <location>
        <begin position="21"/>
        <end position="39"/>
    </location>
</feature>
<dbReference type="InterPro" id="IPR002259">
    <property type="entry name" value="Eqnu_transpt"/>
</dbReference>
<keyword evidence="6 7" id="KW-0472">Membrane</keyword>
<comment type="similarity">
    <text evidence="2">Belongs to the SLC29A/ENT transporter (TC 2.A.57) family.</text>
</comment>
<feature type="transmembrane region" description="Helical" evidence="7">
    <location>
        <begin position="89"/>
        <end position="108"/>
    </location>
</feature>
<dbReference type="InterPro" id="IPR036259">
    <property type="entry name" value="MFS_trans_sf"/>
</dbReference>
<dbReference type="EMBL" id="OZ019897">
    <property type="protein sequence ID" value="CAK9227506.1"/>
    <property type="molecule type" value="Genomic_DNA"/>
</dbReference>
<comment type="subcellular location">
    <subcellularLocation>
        <location evidence="1">Membrane</location>
        <topology evidence="1">Multi-pass membrane protein</topology>
    </subcellularLocation>
</comment>
<feature type="transmembrane region" description="Helical" evidence="7">
    <location>
        <begin position="187"/>
        <end position="206"/>
    </location>
</feature>
<dbReference type="PANTHER" id="PTHR10332:SF30">
    <property type="entry name" value="EQUILIBRATIVE NUCLEOTIDE TRANSPORTER 2"/>
    <property type="match status" value="1"/>
</dbReference>
<evidence type="ECO:0000313" key="9">
    <source>
        <dbReference type="Proteomes" id="UP001497512"/>
    </source>
</evidence>
<keyword evidence="4 7" id="KW-0812">Transmembrane</keyword>
<feature type="transmembrane region" description="Helical" evidence="7">
    <location>
        <begin position="391"/>
        <end position="414"/>
    </location>
</feature>
<dbReference type="PRINTS" id="PR01130">
    <property type="entry name" value="DERENTRNSPRT"/>
</dbReference>
<feature type="transmembrane region" description="Helical" evidence="7">
    <location>
        <begin position="298"/>
        <end position="318"/>
    </location>
</feature>
<keyword evidence="9" id="KW-1185">Reference proteome</keyword>
<feature type="transmembrane region" description="Helical" evidence="7">
    <location>
        <begin position="267"/>
        <end position="286"/>
    </location>
</feature>
<evidence type="ECO:0008006" key="10">
    <source>
        <dbReference type="Google" id="ProtNLM"/>
    </source>
</evidence>
<keyword evidence="5 7" id="KW-1133">Transmembrane helix</keyword>
<gene>
    <name evidence="8" type="ORF">CSSPTR1EN2_LOCUS18773</name>
</gene>
<evidence type="ECO:0000256" key="6">
    <source>
        <dbReference type="ARBA" id="ARBA00023136"/>
    </source>
</evidence>
<evidence type="ECO:0000256" key="5">
    <source>
        <dbReference type="ARBA" id="ARBA00022989"/>
    </source>
</evidence>
<feature type="transmembrane region" description="Helical" evidence="7">
    <location>
        <begin position="59"/>
        <end position="77"/>
    </location>
</feature>
<dbReference type="SUPFAM" id="SSF103473">
    <property type="entry name" value="MFS general substrate transporter"/>
    <property type="match status" value="1"/>
</dbReference>
<protein>
    <recommendedName>
        <fullName evidence="10">Equilibrative nucleoside transporter</fullName>
    </recommendedName>
</protein>
<keyword evidence="3" id="KW-0813">Transport</keyword>
<evidence type="ECO:0000256" key="2">
    <source>
        <dbReference type="ARBA" id="ARBA00007965"/>
    </source>
</evidence>
<reference evidence="8" key="1">
    <citation type="submission" date="2024-02" db="EMBL/GenBank/DDBJ databases">
        <authorList>
            <consortium name="ELIXIR-Norway"/>
            <consortium name="Elixir Norway"/>
        </authorList>
    </citation>
    <scope>NUCLEOTIDE SEQUENCE</scope>
</reference>
<dbReference type="Pfam" id="PF01733">
    <property type="entry name" value="Nucleoside_tran"/>
    <property type="match status" value="1"/>
</dbReference>
<evidence type="ECO:0000256" key="4">
    <source>
        <dbReference type="ARBA" id="ARBA00022692"/>
    </source>
</evidence>
<sequence length="419" mass="46244">MKEVKENEVIRREPSKGRVTAYIVCWLLGNGCLFGWNSLLTIEDYFSVVFAAYHPTRVFTLVYQPFALITIFILTHFEARVNTRLRILTGYSLFFLLVLLIPILDLATSGRGGIGPYVGTCILVAGFGIADAHVQGGMFGEVSFMHASYVQAFSAGLAASGAITSAIRFICKASFPNTKSGLRKITFFFISAFFELLCILLYAYVFPRLQIVRYYRSRAAAEGSMTVAADLAAGGASSSEYEKDVEKPVQLQQRLTNRQLIAKNADYAFAIFVVYTLSLSIFPGFLSEDTGQHHLGSWYAITLIALFNVGDLLGRCIILIKRLRFSSRPGLVIAALSRLVFIPAFYFTAKYGSQGWMIMLCLLLGLSNGYLTVSIFVGAPKGYLGPEQNALGNILTLFLLLGLFAGVTLDWLWLIGKGW</sequence>
<evidence type="ECO:0000256" key="3">
    <source>
        <dbReference type="ARBA" id="ARBA00022448"/>
    </source>
</evidence>
<feature type="transmembrane region" description="Helical" evidence="7">
    <location>
        <begin position="146"/>
        <end position="167"/>
    </location>
</feature>
<feature type="transmembrane region" description="Helical" evidence="7">
    <location>
        <begin position="330"/>
        <end position="349"/>
    </location>
</feature>
<proteinExistence type="inferred from homology"/>
<name>A0ABP0UQG1_9BRYO</name>
<feature type="transmembrane region" description="Helical" evidence="7">
    <location>
        <begin position="355"/>
        <end position="379"/>
    </location>
</feature>
<dbReference type="PANTHER" id="PTHR10332">
    <property type="entry name" value="EQUILIBRATIVE NUCLEOSIDE TRANSPORTER"/>
    <property type="match status" value="1"/>
</dbReference>
<organism evidence="8 9">
    <name type="scientific">Sphagnum troendelagicum</name>
    <dbReference type="NCBI Taxonomy" id="128251"/>
    <lineage>
        <taxon>Eukaryota</taxon>
        <taxon>Viridiplantae</taxon>
        <taxon>Streptophyta</taxon>
        <taxon>Embryophyta</taxon>
        <taxon>Bryophyta</taxon>
        <taxon>Sphagnophytina</taxon>
        <taxon>Sphagnopsida</taxon>
        <taxon>Sphagnales</taxon>
        <taxon>Sphagnaceae</taxon>
        <taxon>Sphagnum</taxon>
    </lineage>
</organism>
<dbReference type="Proteomes" id="UP001497512">
    <property type="component" value="Chromosome 5"/>
</dbReference>
<feature type="transmembrane region" description="Helical" evidence="7">
    <location>
        <begin position="114"/>
        <end position="134"/>
    </location>
</feature>